<sequence>MDPLLIMVAPNGARRTKSDHPALPIGPADLAETAAACHAAGAGAIHVHVRDEAGRHCLDRARYEEAFAAIRARVGDDMVLQATTEAVGRFSPADQMAAVRQLEPRAVSIAVRELFAEGEDEPRRFLEWAARQAVAIQWILYDSGDFRRYLELVRLGAIPAAEPGNVLFVLGRYAVGQESSPADLEPYLRILREEGEEGRLTWSICAFGRGETAALRAAMEAGGHLRVGFENSLWEPDGSVAADNAARVRMIAELARAAGRRLATGAEARAILGVA</sequence>
<dbReference type="Pfam" id="PF05853">
    <property type="entry name" value="BKACE"/>
    <property type="match status" value="1"/>
</dbReference>
<keyword evidence="4" id="KW-0862">Zinc</keyword>
<proteinExistence type="predicted"/>
<dbReference type="EMBL" id="SPKJ01000075">
    <property type="protein sequence ID" value="MYZ49464.1"/>
    <property type="molecule type" value="Genomic_DNA"/>
</dbReference>
<protein>
    <submittedName>
        <fullName evidence="5">3-keto-5-aminohexanoate cleavage protein</fullName>
    </submittedName>
</protein>
<name>A0A964T6T0_9HYPH</name>
<dbReference type="Proteomes" id="UP000773614">
    <property type="component" value="Unassembled WGS sequence"/>
</dbReference>
<dbReference type="InterPro" id="IPR008567">
    <property type="entry name" value="BKACE"/>
</dbReference>
<dbReference type="PANTHER" id="PTHR37418:SF2">
    <property type="entry name" value="3-KETO-5-AMINOHEXANOATE CLEAVAGE ENZYME"/>
    <property type="match status" value="1"/>
</dbReference>
<dbReference type="GO" id="GO:0043720">
    <property type="term" value="F:3-keto-5-aminohexanoate cleavage activity"/>
    <property type="evidence" value="ECO:0007669"/>
    <property type="project" value="InterPro"/>
</dbReference>
<evidence type="ECO:0000256" key="3">
    <source>
        <dbReference type="ARBA" id="ARBA00022723"/>
    </source>
</evidence>
<comment type="caution">
    <text evidence="5">The sequence shown here is derived from an EMBL/GenBank/DDBJ whole genome shotgun (WGS) entry which is preliminary data.</text>
</comment>
<dbReference type="InterPro" id="IPR013785">
    <property type="entry name" value="Aldolase_TIM"/>
</dbReference>
<dbReference type="RefSeq" id="WP_161141803.1">
    <property type="nucleotide sequence ID" value="NZ_SPKJ01000075.1"/>
</dbReference>
<dbReference type="PANTHER" id="PTHR37418">
    <property type="entry name" value="3-KETO-5-AMINOHEXANOATE CLEAVAGE ENZYME-RELATED"/>
    <property type="match status" value="1"/>
</dbReference>
<evidence type="ECO:0000313" key="5">
    <source>
        <dbReference type="EMBL" id="MYZ49464.1"/>
    </source>
</evidence>
<keyword evidence="2" id="KW-0808">Transferase</keyword>
<keyword evidence="6" id="KW-1185">Reference proteome</keyword>
<comment type="cofactor">
    <cofactor evidence="1">
        <name>Zn(2+)</name>
        <dbReference type="ChEBI" id="CHEBI:29105"/>
    </cofactor>
</comment>
<organism evidence="5 6">
    <name type="scientific">Propylenella binzhouense</name>
    <dbReference type="NCBI Taxonomy" id="2555902"/>
    <lineage>
        <taxon>Bacteria</taxon>
        <taxon>Pseudomonadati</taxon>
        <taxon>Pseudomonadota</taxon>
        <taxon>Alphaproteobacteria</taxon>
        <taxon>Hyphomicrobiales</taxon>
        <taxon>Propylenellaceae</taxon>
        <taxon>Propylenella</taxon>
    </lineage>
</organism>
<gene>
    <name evidence="5" type="ORF">E4O86_17275</name>
</gene>
<evidence type="ECO:0000313" key="6">
    <source>
        <dbReference type="Proteomes" id="UP000773614"/>
    </source>
</evidence>
<dbReference type="GO" id="GO:0046872">
    <property type="term" value="F:metal ion binding"/>
    <property type="evidence" value="ECO:0007669"/>
    <property type="project" value="UniProtKB-KW"/>
</dbReference>
<evidence type="ECO:0000256" key="4">
    <source>
        <dbReference type="ARBA" id="ARBA00022833"/>
    </source>
</evidence>
<dbReference type="Gene3D" id="3.20.20.70">
    <property type="entry name" value="Aldolase class I"/>
    <property type="match status" value="1"/>
</dbReference>
<dbReference type="OrthoDB" id="9805277at2"/>
<dbReference type="AlphaFoldDB" id="A0A964T6T0"/>
<evidence type="ECO:0000256" key="1">
    <source>
        <dbReference type="ARBA" id="ARBA00001947"/>
    </source>
</evidence>
<keyword evidence="3" id="KW-0479">Metal-binding</keyword>
<accession>A0A964T6T0</accession>
<reference evidence="5" key="1">
    <citation type="submission" date="2019-03" db="EMBL/GenBank/DDBJ databases">
        <title>Afifella sp. nov., isolated from activated sludge.</title>
        <authorList>
            <person name="Li Q."/>
            <person name="Liu Y."/>
        </authorList>
    </citation>
    <scope>NUCLEOTIDE SEQUENCE</scope>
    <source>
        <strain evidence="5">L72</strain>
    </source>
</reference>
<evidence type="ECO:0000256" key="2">
    <source>
        <dbReference type="ARBA" id="ARBA00022679"/>
    </source>
</evidence>